<evidence type="ECO:0000313" key="8">
    <source>
        <dbReference type="EMBL" id="ADK80100.1"/>
    </source>
</evidence>
<dbReference type="AlphaFoldDB" id="E1RCM0"/>
<dbReference type="RefSeq" id="WP_013253564.1">
    <property type="nucleotide sequence ID" value="NC_014364.1"/>
</dbReference>
<dbReference type="GO" id="GO:0006412">
    <property type="term" value="P:translation"/>
    <property type="evidence" value="ECO:0007669"/>
    <property type="project" value="UniProtKB-UniRule"/>
</dbReference>
<keyword evidence="2 5" id="KW-0689">Ribosomal protein</keyword>
<feature type="domain" description="KOW" evidence="7">
    <location>
        <begin position="7"/>
        <end position="34"/>
    </location>
</feature>
<dbReference type="GO" id="GO:0003735">
    <property type="term" value="F:structural constituent of ribosome"/>
    <property type="evidence" value="ECO:0007669"/>
    <property type="project" value="InterPro"/>
</dbReference>
<keyword evidence="9" id="KW-1185">Reference proteome</keyword>
<dbReference type="InterPro" id="IPR014722">
    <property type="entry name" value="Rib_uL2_dom2"/>
</dbReference>
<evidence type="ECO:0000256" key="3">
    <source>
        <dbReference type="ARBA" id="ARBA00023274"/>
    </source>
</evidence>
<evidence type="ECO:0000256" key="6">
    <source>
        <dbReference type="RuleBase" id="RU003477"/>
    </source>
</evidence>
<evidence type="ECO:0000259" key="7">
    <source>
        <dbReference type="SMART" id="SM00739"/>
    </source>
</evidence>
<dbReference type="STRING" id="573413.Spirs_0966"/>
<dbReference type="CDD" id="cd06089">
    <property type="entry name" value="KOW_RPL26"/>
    <property type="match status" value="1"/>
</dbReference>
<dbReference type="HOGENOM" id="CLU_093315_2_3_12"/>
<dbReference type="InterPro" id="IPR005824">
    <property type="entry name" value="KOW"/>
</dbReference>
<dbReference type="InterPro" id="IPR041988">
    <property type="entry name" value="Ribosomal_uL24_KOW"/>
</dbReference>
<dbReference type="HAMAP" id="MF_01326_B">
    <property type="entry name" value="Ribosomal_uL24_B"/>
    <property type="match status" value="1"/>
</dbReference>
<dbReference type="PANTHER" id="PTHR12903">
    <property type="entry name" value="MITOCHONDRIAL RIBOSOMAL PROTEIN L24"/>
    <property type="match status" value="1"/>
</dbReference>
<dbReference type="GO" id="GO:0019843">
    <property type="term" value="F:rRNA binding"/>
    <property type="evidence" value="ECO:0007669"/>
    <property type="project" value="UniProtKB-UniRule"/>
</dbReference>
<dbReference type="InterPro" id="IPR057264">
    <property type="entry name" value="Ribosomal_uL24_C"/>
</dbReference>
<reference evidence="8 9" key="1">
    <citation type="journal article" date="2010" name="Stand. Genomic Sci.">
        <title>Complete genome sequence of Spirochaeta smaragdinae type strain (SEBR 4228).</title>
        <authorList>
            <person name="Mavromatis K."/>
            <person name="Yasawong M."/>
            <person name="Chertkov O."/>
            <person name="Lapidus A."/>
            <person name="Lucas S."/>
            <person name="Nolan M."/>
            <person name="Del Rio T.G."/>
            <person name="Tice H."/>
            <person name="Cheng J.F."/>
            <person name="Pitluck S."/>
            <person name="Liolios K."/>
            <person name="Ivanova N."/>
            <person name="Tapia R."/>
            <person name="Han C."/>
            <person name="Bruce D."/>
            <person name="Goodwin L."/>
            <person name="Pati A."/>
            <person name="Chen A."/>
            <person name="Palaniappan K."/>
            <person name="Land M."/>
            <person name="Hauser L."/>
            <person name="Chang Y.J."/>
            <person name="Jeffries C.D."/>
            <person name="Detter J.C."/>
            <person name="Rohde M."/>
            <person name="Brambilla E."/>
            <person name="Spring S."/>
            <person name="Goker M."/>
            <person name="Sikorski J."/>
            <person name="Woyke T."/>
            <person name="Bristow J."/>
            <person name="Eisen J.A."/>
            <person name="Markowitz V."/>
            <person name="Hugenholtz P."/>
            <person name="Klenk H.P."/>
            <person name="Kyrpides N.C."/>
        </authorList>
    </citation>
    <scope>NUCLEOTIDE SEQUENCE [LARGE SCALE GENOMIC DNA]</scope>
    <source>
        <strain evidence="9">DSM 11293 / JCM 15392 / SEBR 4228</strain>
    </source>
</reference>
<comment type="subunit">
    <text evidence="5">Part of the 50S ribosomal subunit.</text>
</comment>
<keyword evidence="5" id="KW-0694">RNA-binding</keyword>
<dbReference type="InterPro" id="IPR008991">
    <property type="entry name" value="Translation_prot_SH3-like_sf"/>
</dbReference>
<comment type="function">
    <text evidence="5">One of the proteins that surrounds the polypeptide exit tunnel on the outside of the subunit.</text>
</comment>
<dbReference type="GO" id="GO:0005840">
    <property type="term" value="C:ribosome"/>
    <property type="evidence" value="ECO:0007669"/>
    <property type="project" value="UniProtKB-KW"/>
</dbReference>
<dbReference type="Pfam" id="PF17136">
    <property type="entry name" value="ribosomal_L24"/>
    <property type="match status" value="1"/>
</dbReference>
<dbReference type="KEGG" id="ssm:Spirs_0966"/>
<dbReference type="InterPro" id="IPR005825">
    <property type="entry name" value="Ribosomal_uL24_CS"/>
</dbReference>
<keyword evidence="5" id="KW-0699">rRNA-binding</keyword>
<dbReference type="Proteomes" id="UP000002318">
    <property type="component" value="Chromosome"/>
</dbReference>
<gene>
    <name evidence="5" type="primary">rplX</name>
    <name evidence="8" type="ordered locus">Spirs_0966</name>
</gene>
<dbReference type="NCBIfam" id="TIGR01079">
    <property type="entry name" value="rplX_bact"/>
    <property type="match status" value="1"/>
</dbReference>
<protein>
    <recommendedName>
        <fullName evidence="4 5">Large ribosomal subunit protein uL24</fullName>
    </recommendedName>
</protein>
<evidence type="ECO:0000256" key="5">
    <source>
        <dbReference type="HAMAP-Rule" id="MF_01326"/>
    </source>
</evidence>
<sequence length="105" mass="11497">MSVMKTKLKRDDTVKVLTGKEKGKTGKILRIDHAKNRAIVQGLNMVKKAVRPKSQQDKGGIIEVEAPIELSNLAFVGKGGQTTRLGYRFEGGKKVRYAKKSGDAV</sequence>
<organism evidence="8 9">
    <name type="scientific">Sediminispirochaeta smaragdinae (strain DSM 11293 / JCM 15392 / SEBR 4228)</name>
    <name type="common">Spirochaeta smaragdinae</name>
    <dbReference type="NCBI Taxonomy" id="573413"/>
    <lineage>
        <taxon>Bacteria</taxon>
        <taxon>Pseudomonadati</taxon>
        <taxon>Spirochaetota</taxon>
        <taxon>Spirochaetia</taxon>
        <taxon>Spirochaetales</taxon>
        <taxon>Spirochaetaceae</taxon>
        <taxon>Sediminispirochaeta</taxon>
    </lineage>
</organism>
<comment type="similarity">
    <text evidence="1 5 6">Belongs to the universal ribosomal protein uL24 family.</text>
</comment>
<name>E1RCM0_SEDSS</name>
<evidence type="ECO:0000256" key="1">
    <source>
        <dbReference type="ARBA" id="ARBA00010618"/>
    </source>
</evidence>
<dbReference type="SMART" id="SM00739">
    <property type="entry name" value="KOW"/>
    <property type="match status" value="1"/>
</dbReference>
<dbReference type="Pfam" id="PF00467">
    <property type="entry name" value="KOW"/>
    <property type="match status" value="1"/>
</dbReference>
<dbReference type="InterPro" id="IPR003256">
    <property type="entry name" value="Ribosomal_uL24"/>
</dbReference>
<dbReference type="EMBL" id="CP002116">
    <property type="protein sequence ID" value="ADK80100.1"/>
    <property type="molecule type" value="Genomic_DNA"/>
</dbReference>
<keyword evidence="3 5" id="KW-0687">Ribonucleoprotein</keyword>
<accession>E1RCM0</accession>
<evidence type="ECO:0000256" key="2">
    <source>
        <dbReference type="ARBA" id="ARBA00022980"/>
    </source>
</evidence>
<dbReference type="PROSITE" id="PS01108">
    <property type="entry name" value="RIBOSOMAL_L24"/>
    <property type="match status" value="1"/>
</dbReference>
<proteinExistence type="inferred from homology"/>
<comment type="function">
    <text evidence="5">One of two assembly initiator proteins, it binds directly to the 5'-end of the 23S rRNA, where it nucleates assembly of the 50S subunit.</text>
</comment>
<evidence type="ECO:0000256" key="4">
    <source>
        <dbReference type="ARBA" id="ARBA00035206"/>
    </source>
</evidence>
<evidence type="ECO:0000313" key="9">
    <source>
        <dbReference type="Proteomes" id="UP000002318"/>
    </source>
</evidence>
<dbReference type="eggNOG" id="COG0198">
    <property type="taxonomic scope" value="Bacteria"/>
</dbReference>
<dbReference type="OrthoDB" id="9807419at2"/>
<dbReference type="Gene3D" id="2.30.30.30">
    <property type="match status" value="1"/>
</dbReference>
<dbReference type="SUPFAM" id="SSF50104">
    <property type="entry name" value="Translation proteins SH3-like domain"/>
    <property type="match status" value="1"/>
</dbReference>
<dbReference type="GO" id="GO:1990904">
    <property type="term" value="C:ribonucleoprotein complex"/>
    <property type="evidence" value="ECO:0007669"/>
    <property type="project" value="UniProtKB-KW"/>
</dbReference>